<accession>A0A1G6G421</accession>
<keyword evidence="1" id="KW-0812">Transmembrane</keyword>
<dbReference type="AlphaFoldDB" id="A0A1G6G421"/>
<feature type="transmembrane region" description="Helical" evidence="1">
    <location>
        <begin position="6"/>
        <end position="25"/>
    </location>
</feature>
<keyword evidence="1" id="KW-1133">Transmembrane helix</keyword>
<organism evidence="2 3">
    <name type="scientific">Bacteroides ovatus</name>
    <dbReference type="NCBI Taxonomy" id="28116"/>
    <lineage>
        <taxon>Bacteria</taxon>
        <taxon>Pseudomonadati</taxon>
        <taxon>Bacteroidota</taxon>
        <taxon>Bacteroidia</taxon>
        <taxon>Bacteroidales</taxon>
        <taxon>Bacteroidaceae</taxon>
        <taxon>Bacteroides</taxon>
    </lineage>
</organism>
<dbReference type="EMBL" id="FMYE01000012">
    <property type="protein sequence ID" value="SDB76730.1"/>
    <property type="molecule type" value="Genomic_DNA"/>
</dbReference>
<sequence>MLVIKLVHHSFICIVYNLIVIYPVYRLAYS</sequence>
<proteinExistence type="predicted"/>
<reference evidence="2 3" key="1">
    <citation type="submission" date="2016-10" db="EMBL/GenBank/DDBJ databases">
        <authorList>
            <person name="de Groot N.N."/>
        </authorList>
    </citation>
    <scope>NUCLEOTIDE SEQUENCE [LARGE SCALE GENOMIC DNA]</scope>
    <source>
        <strain evidence="2 3">NLAE-zl-C500</strain>
    </source>
</reference>
<keyword evidence="1" id="KW-0472">Membrane</keyword>
<name>A0A1G6G421_BACOV</name>
<protein>
    <submittedName>
        <fullName evidence="2">Uncharacterized protein</fullName>
    </submittedName>
</protein>
<evidence type="ECO:0000313" key="3">
    <source>
        <dbReference type="Proteomes" id="UP000183670"/>
    </source>
</evidence>
<dbReference type="Proteomes" id="UP000183670">
    <property type="component" value="Unassembled WGS sequence"/>
</dbReference>
<evidence type="ECO:0000313" key="2">
    <source>
        <dbReference type="EMBL" id="SDB76730.1"/>
    </source>
</evidence>
<evidence type="ECO:0000256" key="1">
    <source>
        <dbReference type="SAM" id="Phobius"/>
    </source>
</evidence>
<gene>
    <name evidence="2" type="ORF">SAMN05192581_101249</name>
</gene>